<protein>
    <recommendedName>
        <fullName evidence="4">AMP-binding enzyme C-terminal domain-containing protein</fullName>
    </recommendedName>
</protein>
<gene>
    <name evidence="2" type="ORF">ABVK25_001751</name>
</gene>
<dbReference type="EMBL" id="JBHFEH010000003">
    <property type="protein sequence ID" value="KAL2058133.1"/>
    <property type="molecule type" value="Genomic_DNA"/>
</dbReference>
<feature type="region of interest" description="Disordered" evidence="1">
    <location>
        <begin position="58"/>
        <end position="77"/>
    </location>
</feature>
<feature type="compositionally biased region" description="Basic and acidic residues" evidence="1">
    <location>
        <begin position="58"/>
        <end position="76"/>
    </location>
</feature>
<name>A0ABR4BQ01_9LECA</name>
<sequence length="97" mass="10863">MPPVADQKEVTEEDVKQWVKERPARYKWLDGGVRFSDSMPRTATGKVQKVKLRAMEKEVEGARGEKSEGKKAEDPTVRGVVEGRGLVRGWGVARGRI</sequence>
<evidence type="ECO:0008006" key="4">
    <source>
        <dbReference type="Google" id="ProtNLM"/>
    </source>
</evidence>
<evidence type="ECO:0000313" key="3">
    <source>
        <dbReference type="Proteomes" id="UP001590951"/>
    </source>
</evidence>
<organism evidence="2 3">
    <name type="scientific">Lepraria finkii</name>
    <dbReference type="NCBI Taxonomy" id="1340010"/>
    <lineage>
        <taxon>Eukaryota</taxon>
        <taxon>Fungi</taxon>
        <taxon>Dikarya</taxon>
        <taxon>Ascomycota</taxon>
        <taxon>Pezizomycotina</taxon>
        <taxon>Lecanoromycetes</taxon>
        <taxon>OSLEUM clade</taxon>
        <taxon>Lecanoromycetidae</taxon>
        <taxon>Lecanorales</taxon>
        <taxon>Lecanorineae</taxon>
        <taxon>Stereocaulaceae</taxon>
        <taxon>Lepraria</taxon>
    </lineage>
</organism>
<proteinExistence type="predicted"/>
<evidence type="ECO:0000313" key="2">
    <source>
        <dbReference type="EMBL" id="KAL2058133.1"/>
    </source>
</evidence>
<keyword evidence="3" id="KW-1185">Reference proteome</keyword>
<dbReference type="Gene3D" id="3.30.300.30">
    <property type="match status" value="1"/>
</dbReference>
<evidence type="ECO:0000256" key="1">
    <source>
        <dbReference type="SAM" id="MobiDB-lite"/>
    </source>
</evidence>
<reference evidence="2 3" key="1">
    <citation type="submission" date="2024-09" db="EMBL/GenBank/DDBJ databases">
        <title>Rethinking Asexuality: The Enigmatic Case of Functional Sexual Genes in Lepraria (Stereocaulaceae).</title>
        <authorList>
            <person name="Doellman M."/>
            <person name="Sun Y."/>
            <person name="Barcenas-Pena A."/>
            <person name="Lumbsch H.T."/>
            <person name="Grewe F."/>
        </authorList>
    </citation>
    <scope>NUCLEOTIDE SEQUENCE [LARGE SCALE GENOMIC DNA]</scope>
    <source>
        <strain evidence="2 3">Grewe 0041</strain>
    </source>
</reference>
<dbReference type="InterPro" id="IPR045851">
    <property type="entry name" value="AMP-bd_C_sf"/>
</dbReference>
<accession>A0ABR4BQ01</accession>
<comment type="caution">
    <text evidence="2">The sequence shown here is derived from an EMBL/GenBank/DDBJ whole genome shotgun (WGS) entry which is preliminary data.</text>
</comment>
<dbReference type="Proteomes" id="UP001590951">
    <property type="component" value="Unassembled WGS sequence"/>
</dbReference>
<dbReference type="SUPFAM" id="SSF56801">
    <property type="entry name" value="Acetyl-CoA synthetase-like"/>
    <property type="match status" value="1"/>
</dbReference>